<feature type="region of interest" description="Disordered" evidence="1">
    <location>
        <begin position="38"/>
        <end position="61"/>
    </location>
</feature>
<dbReference type="Proteomes" id="UP000681720">
    <property type="component" value="Unassembled WGS sequence"/>
</dbReference>
<dbReference type="EMBL" id="CAJOBJ010008411">
    <property type="protein sequence ID" value="CAF4111526.1"/>
    <property type="molecule type" value="Genomic_DNA"/>
</dbReference>
<organism evidence="2 4">
    <name type="scientific">Rotaria magnacalcarata</name>
    <dbReference type="NCBI Taxonomy" id="392030"/>
    <lineage>
        <taxon>Eukaryota</taxon>
        <taxon>Metazoa</taxon>
        <taxon>Spiralia</taxon>
        <taxon>Gnathifera</taxon>
        <taxon>Rotifera</taxon>
        <taxon>Eurotatoria</taxon>
        <taxon>Bdelloidea</taxon>
        <taxon>Philodinida</taxon>
        <taxon>Philodinidae</taxon>
        <taxon>Rotaria</taxon>
    </lineage>
</organism>
<protein>
    <submittedName>
        <fullName evidence="2">Uncharacterized protein</fullName>
    </submittedName>
</protein>
<comment type="caution">
    <text evidence="2">The sequence shown here is derived from an EMBL/GenBank/DDBJ whole genome shotgun (WGS) entry which is preliminary data.</text>
</comment>
<dbReference type="Proteomes" id="UP000681967">
    <property type="component" value="Unassembled WGS sequence"/>
</dbReference>
<proteinExistence type="predicted"/>
<dbReference type="AlphaFoldDB" id="A0A8S2M0A7"/>
<gene>
    <name evidence="2" type="ORF">BYL167_LOCUS9272</name>
    <name evidence="3" type="ORF">GIL414_LOCUS17597</name>
</gene>
<reference evidence="2" key="1">
    <citation type="submission" date="2021-02" db="EMBL/GenBank/DDBJ databases">
        <authorList>
            <person name="Nowell W R."/>
        </authorList>
    </citation>
    <scope>NUCLEOTIDE SEQUENCE</scope>
</reference>
<evidence type="ECO:0000313" key="2">
    <source>
        <dbReference type="EMBL" id="CAF3916639.1"/>
    </source>
</evidence>
<accession>A0A8S2M0A7</accession>
<evidence type="ECO:0000313" key="4">
    <source>
        <dbReference type="Proteomes" id="UP000681967"/>
    </source>
</evidence>
<name>A0A8S2M0A7_9BILA</name>
<dbReference type="EMBL" id="CAJOBH010002645">
    <property type="protein sequence ID" value="CAF3916639.1"/>
    <property type="molecule type" value="Genomic_DNA"/>
</dbReference>
<sequence length="61" mass="6813">MSNNQRFRVSLTIKQKLDERFQRLQQIGHTHFFLTYAPMGSGPSSSSSHPTLTSSSSSTPN</sequence>
<evidence type="ECO:0000313" key="3">
    <source>
        <dbReference type="EMBL" id="CAF4111526.1"/>
    </source>
</evidence>
<feature type="non-terminal residue" evidence="2">
    <location>
        <position position="1"/>
    </location>
</feature>
<feature type="compositionally biased region" description="Low complexity" evidence="1">
    <location>
        <begin position="41"/>
        <end position="61"/>
    </location>
</feature>
<evidence type="ECO:0000256" key="1">
    <source>
        <dbReference type="SAM" id="MobiDB-lite"/>
    </source>
</evidence>